<dbReference type="InterPro" id="IPR043128">
    <property type="entry name" value="Rev_trsase/Diguanyl_cyclase"/>
</dbReference>
<dbReference type="InterPro" id="IPR050469">
    <property type="entry name" value="Diguanylate_Cyclase"/>
</dbReference>
<proteinExistence type="predicted"/>
<evidence type="ECO:0000313" key="4">
    <source>
        <dbReference type="Proteomes" id="UP000600247"/>
    </source>
</evidence>
<dbReference type="InterPro" id="IPR000160">
    <property type="entry name" value="GGDEF_dom"/>
</dbReference>
<evidence type="ECO:0000256" key="1">
    <source>
        <dbReference type="SAM" id="Phobius"/>
    </source>
</evidence>
<name>A0A917M7G1_9BACL</name>
<evidence type="ECO:0000259" key="2">
    <source>
        <dbReference type="PROSITE" id="PS50887"/>
    </source>
</evidence>
<dbReference type="Gene3D" id="3.30.450.20">
    <property type="entry name" value="PAS domain"/>
    <property type="match status" value="1"/>
</dbReference>
<evidence type="ECO:0000313" key="3">
    <source>
        <dbReference type="EMBL" id="GGG82408.1"/>
    </source>
</evidence>
<dbReference type="NCBIfam" id="TIGR00254">
    <property type="entry name" value="GGDEF"/>
    <property type="match status" value="1"/>
</dbReference>
<dbReference type="PANTHER" id="PTHR45138">
    <property type="entry name" value="REGULATORY COMPONENTS OF SENSORY TRANSDUCTION SYSTEM"/>
    <property type="match status" value="1"/>
</dbReference>
<dbReference type="Proteomes" id="UP000600247">
    <property type="component" value="Unassembled WGS sequence"/>
</dbReference>
<dbReference type="SMART" id="SM00267">
    <property type="entry name" value="GGDEF"/>
    <property type="match status" value="1"/>
</dbReference>
<dbReference type="SUPFAM" id="SSF55073">
    <property type="entry name" value="Nucleotide cyclase"/>
    <property type="match status" value="1"/>
</dbReference>
<feature type="transmembrane region" description="Helical" evidence="1">
    <location>
        <begin position="36"/>
        <end position="56"/>
    </location>
</feature>
<keyword evidence="1" id="KW-0812">Transmembrane</keyword>
<organism evidence="3 4">
    <name type="scientific">Paenibacillus radicis</name>
    <name type="common">ex Gao et al. 2016</name>
    <dbReference type="NCBI Taxonomy" id="1737354"/>
    <lineage>
        <taxon>Bacteria</taxon>
        <taxon>Bacillati</taxon>
        <taxon>Bacillota</taxon>
        <taxon>Bacilli</taxon>
        <taxon>Bacillales</taxon>
        <taxon>Paenibacillaceae</taxon>
        <taxon>Paenibacillus</taxon>
    </lineage>
</organism>
<dbReference type="InterPro" id="IPR031621">
    <property type="entry name" value="HisKA_7TM"/>
</dbReference>
<feature type="transmembrane region" description="Helical" evidence="1">
    <location>
        <begin position="138"/>
        <end position="159"/>
    </location>
</feature>
<accession>A0A917M7G1</accession>
<feature type="transmembrane region" description="Helical" evidence="1">
    <location>
        <begin position="62"/>
        <end position="86"/>
    </location>
</feature>
<dbReference type="AlphaFoldDB" id="A0A917M7G1"/>
<dbReference type="PROSITE" id="PS50887">
    <property type="entry name" value="GGDEF"/>
    <property type="match status" value="1"/>
</dbReference>
<comment type="caution">
    <text evidence="3">The sequence shown here is derived from an EMBL/GenBank/DDBJ whole genome shotgun (WGS) entry which is preliminary data.</text>
</comment>
<dbReference type="Gene3D" id="3.30.70.270">
    <property type="match status" value="1"/>
</dbReference>
<dbReference type="EMBL" id="BMHY01000010">
    <property type="protein sequence ID" value="GGG82408.1"/>
    <property type="molecule type" value="Genomic_DNA"/>
</dbReference>
<feature type="domain" description="GGDEF" evidence="2">
    <location>
        <begin position="419"/>
        <end position="562"/>
    </location>
</feature>
<keyword evidence="1" id="KW-0472">Membrane</keyword>
<dbReference type="Pfam" id="PF00990">
    <property type="entry name" value="GGDEF"/>
    <property type="match status" value="1"/>
</dbReference>
<dbReference type="InterPro" id="IPR000014">
    <property type="entry name" value="PAS"/>
</dbReference>
<keyword evidence="1" id="KW-1133">Transmembrane helix</keyword>
<gene>
    <name evidence="3" type="ORF">GCM10010918_44730</name>
</gene>
<feature type="transmembrane region" description="Helical" evidence="1">
    <location>
        <begin position="180"/>
        <end position="198"/>
    </location>
</feature>
<feature type="transmembrane region" description="Helical" evidence="1">
    <location>
        <begin position="98"/>
        <end position="118"/>
    </location>
</feature>
<sequence>MESMIWLDFGIFLVLFGLFFYVFAANSVTVLHKIYLVLHFVFMVWPLFQFISQTAIDPQYKLFYLIGAYVALSLLGVGWFVFIVVLTGQAKVIRKNRIILLSIPGVVSALAALANPGNLFLNINYGLDPNGQLENGPLYWMMIVQVLIYLFMSVFIMVYTLRKDVSSRHKTLVRTAMNTVFLLILFGIGDLLVNIVFIDSFNSYFPIISCGMAISTGYLAHAITKHRVFNIIQVVQRDIMNTMSTGIIVLDDNDVVIDINKAMRPIIRLRIGDKFNPGAIASQLPKSAARDFLKFFEEQHEKPLERLEVELALHLEQSSYIVIQSAPILNQHKKKLPIGRLLTFHDVTQLRILLDETNTQNELLHDRNRELMLMQEELSQVNKKLQNMAITDSLTGCYNRRYLLQQLEQEVAINVRKGIPFSIFLFDIDLFKSINDRFGHLAGDEVLCATVDAVRSMLRLTDVLARYGGEEFTVYLPHTNREHADLVADRIKEAVEHNVVRTGNGDQTVSVTISMGVVSIEQFDARVLEDPKAFLRELLSQADAALYEAKYNGRNRIVKRKLA</sequence>
<protein>
    <recommendedName>
        <fullName evidence="2">GGDEF domain-containing protein</fullName>
    </recommendedName>
</protein>
<dbReference type="FunFam" id="3.30.70.270:FF:000001">
    <property type="entry name" value="Diguanylate cyclase domain protein"/>
    <property type="match status" value="1"/>
</dbReference>
<dbReference type="Pfam" id="PF16927">
    <property type="entry name" value="HisKA_7TM"/>
    <property type="match status" value="1"/>
</dbReference>
<feature type="transmembrane region" description="Helical" evidence="1">
    <location>
        <begin position="6"/>
        <end position="24"/>
    </location>
</feature>
<reference evidence="3 4" key="1">
    <citation type="journal article" date="2014" name="Int. J. Syst. Evol. Microbiol.">
        <title>Complete genome sequence of Corynebacterium casei LMG S-19264T (=DSM 44701T), isolated from a smear-ripened cheese.</title>
        <authorList>
            <consortium name="US DOE Joint Genome Institute (JGI-PGF)"/>
            <person name="Walter F."/>
            <person name="Albersmeier A."/>
            <person name="Kalinowski J."/>
            <person name="Ruckert C."/>
        </authorList>
    </citation>
    <scope>NUCLEOTIDE SEQUENCE [LARGE SCALE GENOMIC DNA]</scope>
    <source>
        <strain evidence="3 4">CGMCC 1.15286</strain>
    </source>
</reference>
<dbReference type="GO" id="GO:0052621">
    <property type="term" value="F:diguanylate cyclase activity"/>
    <property type="evidence" value="ECO:0007669"/>
    <property type="project" value="TreeGrafter"/>
</dbReference>
<dbReference type="PANTHER" id="PTHR45138:SF9">
    <property type="entry name" value="DIGUANYLATE CYCLASE DGCM-RELATED"/>
    <property type="match status" value="1"/>
</dbReference>
<dbReference type="InterPro" id="IPR029787">
    <property type="entry name" value="Nucleotide_cyclase"/>
</dbReference>
<dbReference type="CDD" id="cd01949">
    <property type="entry name" value="GGDEF"/>
    <property type="match status" value="1"/>
</dbReference>
<keyword evidence="4" id="KW-1185">Reference proteome</keyword>
<dbReference type="Pfam" id="PF13188">
    <property type="entry name" value="PAS_8"/>
    <property type="match status" value="1"/>
</dbReference>